<dbReference type="Gene3D" id="3.40.630.10">
    <property type="entry name" value="Zn peptidases"/>
    <property type="match status" value="1"/>
</dbReference>
<comment type="cofactor">
    <cofactor evidence="1">
        <name>Zn(2+)</name>
        <dbReference type="ChEBI" id="CHEBI:29105"/>
    </cofactor>
</comment>
<dbReference type="Proteomes" id="UP000287027">
    <property type="component" value="Chromosome"/>
</dbReference>
<evidence type="ECO:0000313" key="6">
    <source>
        <dbReference type="EMBL" id="QEE85840.1"/>
    </source>
</evidence>
<keyword evidence="3" id="KW-0378">Hydrolase</keyword>
<dbReference type="Pfam" id="PF24827">
    <property type="entry name" value="AstE_AspA_cat"/>
    <property type="match status" value="1"/>
</dbReference>
<keyword evidence="7" id="KW-1185">Reference proteome</keyword>
<dbReference type="GO" id="GO:0005829">
    <property type="term" value="C:cytosol"/>
    <property type="evidence" value="ECO:0007669"/>
    <property type="project" value="TreeGrafter"/>
</dbReference>
<dbReference type="InterPro" id="IPR055438">
    <property type="entry name" value="AstE_AspA_cat"/>
</dbReference>
<organism evidence="6 7">
    <name type="scientific">Acetobacter oryzoeni</name>
    <dbReference type="NCBI Taxonomy" id="2500548"/>
    <lineage>
        <taxon>Bacteria</taxon>
        <taxon>Pseudomonadati</taxon>
        <taxon>Pseudomonadota</taxon>
        <taxon>Alphaproteobacteria</taxon>
        <taxon>Acetobacterales</taxon>
        <taxon>Acetobacteraceae</taxon>
        <taxon>Acetobacter</taxon>
    </lineage>
</organism>
<gene>
    <name evidence="6" type="ORF">EOV40_009030</name>
</gene>
<dbReference type="GO" id="GO:0016788">
    <property type="term" value="F:hydrolase activity, acting on ester bonds"/>
    <property type="evidence" value="ECO:0007669"/>
    <property type="project" value="InterPro"/>
</dbReference>
<evidence type="ECO:0000256" key="2">
    <source>
        <dbReference type="ARBA" id="ARBA00022723"/>
    </source>
</evidence>
<evidence type="ECO:0000256" key="3">
    <source>
        <dbReference type="ARBA" id="ARBA00022801"/>
    </source>
</evidence>
<keyword evidence="2" id="KW-0479">Metal-binding</keyword>
<dbReference type="InterPro" id="IPR050178">
    <property type="entry name" value="AspA/AstE_fam"/>
</dbReference>
<reference evidence="6 7" key="1">
    <citation type="submission" date="2019-08" db="EMBL/GenBank/DDBJ databases">
        <title>Acetobacter oryzioeni sp. nov., isolated from Korean rice wine vinegar.</title>
        <authorList>
            <person name="Baek J.H."/>
            <person name="Kim K.H."/>
            <person name="Jeon C.O."/>
            <person name="Han D.M."/>
        </authorList>
    </citation>
    <scope>NUCLEOTIDE SEQUENCE [LARGE SCALE GENOMIC DNA]</scope>
    <source>
        <strain evidence="6 7">B6</strain>
    </source>
</reference>
<evidence type="ECO:0000256" key="1">
    <source>
        <dbReference type="ARBA" id="ARBA00001947"/>
    </source>
</evidence>
<name>A0A5B9GND6_9PROT</name>
<proteinExistence type="predicted"/>
<dbReference type="EMBL" id="CP042808">
    <property type="protein sequence ID" value="QEE85840.1"/>
    <property type="molecule type" value="Genomic_DNA"/>
</dbReference>
<keyword evidence="4" id="KW-0862">Zinc</keyword>
<dbReference type="PANTHER" id="PTHR15162">
    <property type="entry name" value="ASPARTOACYLASE"/>
    <property type="match status" value="1"/>
</dbReference>
<sequence length="376" mass="41567">MLFLPSFPHTRRDTLASMASGEGIMSCASKRHVRPESAFRFRAVSALLPPSPPALPAVRIEYPPPDISPWIAGNCGIQGVHHFESRRPGPHVAVTALMHGNEYAGAYALQQLLMQPLRPLHGRLSLIFLNLAAYKTFNPARPTLSRFIDEDMNRLWRPELISSAHTSVEMQRVREVLPVLETVDILLDIHTMLWPAQPLFLCSMAENSRDLACCVSGAQTNPPAVVQDGGHEDGLRLIDYTRFNTPHSYTRACLLEAGQHWQKDAAQQALLSTRLFLTQTGTLPSAPIPATPSDSVRQAVVTDCVQALTSRFVFVQPFTSGSVIRKAGTVIAFDGQDEIRTPYNNCILVMPNLRPRRGHTAVRLAKRLNSKTGMQA</sequence>
<evidence type="ECO:0000256" key="4">
    <source>
        <dbReference type="ARBA" id="ARBA00022833"/>
    </source>
</evidence>
<accession>A0A5B9GND6</accession>
<feature type="domain" description="Succinylglutamate desuccinylase/Aspartoacylase catalytic" evidence="5">
    <location>
        <begin position="88"/>
        <end position="267"/>
    </location>
</feature>
<dbReference type="KEGG" id="aoy:EOV40_009030"/>
<protein>
    <submittedName>
        <fullName evidence="6">Peptidase M14</fullName>
    </submittedName>
</protein>
<evidence type="ECO:0000313" key="7">
    <source>
        <dbReference type="Proteomes" id="UP000287027"/>
    </source>
</evidence>
<dbReference type="GO" id="GO:0046872">
    <property type="term" value="F:metal ion binding"/>
    <property type="evidence" value="ECO:0007669"/>
    <property type="project" value="UniProtKB-KW"/>
</dbReference>
<dbReference type="AlphaFoldDB" id="A0A5B9GND6"/>
<dbReference type="PANTHER" id="PTHR15162:SF7">
    <property type="entry name" value="SUCCINYLGLUTAMATE DESUCCINYLASE"/>
    <property type="match status" value="1"/>
</dbReference>
<dbReference type="SUPFAM" id="SSF53187">
    <property type="entry name" value="Zn-dependent exopeptidases"/>
    <property type="match status" value="1"/>
</dbReference>
<evidence type="ECO:0000259" key="5">
    <source>
        <dbReference type="Pfam" id="PF24827"/>
    </source>
</evidence>